<dbReference type="Proteomes" id="UP000335636">
    <property type="component" value="Unassembled WGS sequence"/>
</dbReference>
<comment type="caution">
    <text evidence="1">The sequence shown here is derived from an EMBL/GenBank/DDBJ whole genome shotgun (WGS) entry which is preliminary data.</text>
</comment>
<organism evidence="1 2">
    <name type="scientific">Marmota monax</name>
    <name type="common">Woodchuck</name>
    <dbReference type="NCBI Taxonomy" id="9995"/>
    <lineage>
        <taxon>Eukaryota</taxon>
        <taxon>Metazoa</taxon>
        <taxon>Chordata</taxon>
        <taxon>Craniata</taxon>
        <taxon>Vertebrata</taxon>
        <taxon>Euteleostomi</taxon>
        <taxon>Mammalia</taxon>
        <taxon>Eutheria</taxon>
        <taxon>Euarchontoglires</taxon>
        <taxon>Glires</taxon>
        <taxon>Rodentia</taxon>
        <taxon>Sciuromorpha</taxon>
        <taxon>Sciuridae</taxon>
        <taxon>Xerinae</taxon>
        <taxon>Marmotini</taxon>
        <taxon>Marmota</taxon>
    </lineage>
</organism>
<reference evidence="1" key="1">
    <citation type="submission" date="2019-04" db="EMBL/GenBank/DDBJ databases">
        <authorList>
            <person name="Alioto T."/>
            <person name="Alioto T."/>
        </authorList>
    </citation>
    <scope>NUCLEOTIDE SEQUENCE [LARGE SCALE GENOMIC DNA]</scope>
</reference>
<accession>A0A5E4CQY6</accession>
<dbReference type="EMBL" id="CABDUW010001690">
    <property type="protein sequence ID" value="VTJ83362.1"/>
    <property type="molecule type" value="Genomic_DNA"/>
</dbReference>
<keyword evidence="2" id="KW-1185">Reference proteome</keyword>
<feature type="non-terminal residue" evidence="1">
    <location>
        <position position="87"/>
    </location>
</feature>
<evidence type="ECO:0000313" key="1">
    <source>
        <dbReference type="EMBL" id="VTJ83362.1"/>
    </source>
</evidence>
<dbReference type="AlphaFoldDB" id="A0A5E4CQY6"/>
<proteinExistence type="predicted"/>
<gene>
    <name evidence="1" type="ORF">MONAX_5E015559</name>
</gene>
<sequence>MWKQAAEFSAVAIAGLSLYVKHKVTALTDTPAAEAPTQFLDLDGVLPEVNEVVEQFAKAIPANAVGEWSWYTASRQPSAWLCFTLET</sequence>
<protein>
    <submittedName>
        <fullName evidence="1">Uncharacterized protein</fullName>
    </submittedName>
</protein>
<evidence type="ECO:0000313" key="2">
    <source>
        <dbReference type="Proteomes" id="UP000335636"/>
    </source>
</evidence>
<name>A0A5E4CQY6_MARMO</name>